<dbReference type="VEuPathDB" id="MicrosporidiaDB:HERIO_1265"/>
<dbReference type="AlphaFoldDB" id="A0A1X0QL96"/>
<dbReference type="VEuPathDB" id="MicrosporidiaDB:A0H76_736"/>
<gene>
    <name evidence="1" type="ORF">A0H76_736</name>
</gene>
<dbReference type="EMBL" id="LTAI01000018">
    <property type="protein sequence ID" value="ORE00446.1"/>
    <property type="molecule type" value="Genomic_DNA"/>
</dbReference>
<reference evidence="1 2" key="1">
    <citation type="journal article" date="2017" name="Environ. Microbiol.">
        <title>Decay of the glycolytic pathway and adaptation to intranuclear parasitism within Enterocytozoonidae microsporidia.</title>
        <authorList>
            <person name="Wiredu Boakye D."/>
            <person name="Jaroenlak P."/>
            <person name="Prachumwat A."/>
            <person name="Williams T.A."/>
            <person name="Bateman K.S."/>
            <person name="Itsathitphaisarn O."/>
            <person name="Sritunyalucksana K."/>
            <person name="Paszkiewicz K.H."/>
            <person name="Moore K.A."/>
            <person name="Stentiford G.D."/>
            <person name="Williams B.A."/>
        </authorList>
    </citation>
    <scope>NUCLEOTIDE SEQUENCE [LARGE SCALE GENOMIC DNA]</scope>
    <source>
        <strain evidence="2">canceri</strain>
    </source>
</reference>
<protein>
    <submittedName>
        <fullName evidence="1">Uncharacterized protein</fullName>
    </submittedName>
</protein>
<organism evidence="1 2">
    <name type="scientific">Hepatospora eriocheir</name>
    <dbReference type="NCBI Taxonomy" id="1081669"/>
    <lineage>
        <taxon>Eukaryota</taxon>
        <taxon>Fungi</taxon>
        <taxon>Fungi incertae sedis</taxon>
        <taxon>Microsporidia</taxon>
        <taxon>Hepatosporidae</taxon>
        <taxon>Hepatospora</taxon>
    </lineage>
</organism>
<name>A0A1X0QL96_9MICR</name>
<accession>A0A1X0QL96</accession>
<comment type="caution">
    <text evidence="1">The sequence shown here is derived from an EMBL/GenBank/DDBJ whole genome shotgun (WGS) entry which is preliminary data.</text>
</comment>
<evidence type="ECO:0000313" key="2">
    <source>
        <dbReference type="Proteomes" id="UP000192501"/>
    </source>
</evidence>
<proteinExistence type="predicted"/>
<dbReference type="Proteomes" id="UP000192501">
    <property type="component" value="Unassembled WGS sequence"/>
</dbReference>
<evidence type="ECO:0000313" key="1">
    <source>
        <dbReference type="EMBL" id="ORE00446.1"/>
    </source>
</evidence>
<sequence length="169" mass="19606">MSERNTERISEVIKKCIKSQLVTKPELKKLINNVSVTEYDTTPDLPKVVIVTIDLEILRVLRTNYKEFLKSMKLIYPSKVIITKRPGNIPAKKHNNVVYAREDFVNDLVFPLIVQSKTQEIFARDEVKKFVYYQGGRVPFNQKEISALENVLKQVMCDDYSIRSMPSSH</sequence>